<organism evidence="1 2">
    <name type="scientific">Gordonia jinhuaensis</name>
    <dbReference type="NCBI Taxonomy" id="1517702"/>
    <lineage>
        <taxon>Bacteria</taxon>
        <taxon>Bacillati</taxon>
        <taxon>Actinomycetota</taxon>
        <taxon>Actinomycetes</taxon>
        <taxon>Mycobacteriales</taxon>
        <taxon>Gordoniaceae</taxon>
        <taxon>Gordonia</taxon>
    </lineage>
</organism>
<keyword evidence="2" id="KW-1185">Reference proteome</keyword>
<dbReference type="Proteomes" id="UP000621454">
    <property type="component" value="Unassembled WGS sequence"/>
</dbReference>
<name>A0A916SXP2_9ACTN</name>
<accession>A0A916SXP2</accession>
<comment type="caution">
    <text evidence="1">The sequence shown here is derived from an EMBL/GenBank/DDBJ whole genome shotgun (WGS) entry which is preliminary data.</text>
</comment>
<dbReference type="AlphaFoldDB" id="A0A916SXP2"/>
<dbReference type="EMBL" id="BMGC01000004">
    <property type="protein sequence ID" value="GGB22353.1"/>
    <property type="molecule type" value="Genomic_DNA"/>
</dbReference>
<reference evidence="1" key="2">
    <citation type="submission" date="2020-09" db="EMBL/GenBank/DDBJ databases">
        <authorList>
            <person name="Sun Q."/>
            <person name="Zhou Y."/>
        </authorList>
    </citation>
    <scope>NUCLEOTIDE SEQUENCE</scope>
    <source>
        <strain evidence="1">CGMCC 1.12827</strain>
    </source>
</reference>
<dbReference type="RefSeq" id="WP_188585313.1">
    <property type="nucleotide sequence ID" value="NZ_BMGC01000004.1"/>
</dbReference>
<reference evidence="1" key="1">
    <citation type="journal article" date="2014" name="Int. J. Syst. Evol. Microbiol.">
        <title>Complete genome sequence of Corynebacterium casei LMG S-19264T (=DSM 44701T), isolated from a smear-ripened cheese.</title>
        <authorList>
            <consortium name="US DOE Joint Genome Institute (JGI-PGF)"/>
            <person name="Walter F."/>
            <person name="Albersmeier A."/>
            <person name="Kalinowski J."/>
            <person name="Ruckert C."/>
        </authorList>
    </citation>
    <scope>NUCLEOTIDE SEQUENCE</scope>
    <source>
        <strain evidence="1">CGMCC 1.12827</strain>
    </source>
</reference>
<proteinExistence type="predicted"/>
<evidence type="ECO:0000313" key="2">
    <source>
        <dbReference type="Proteomes" id="UP000621454"/>
    </source>
</evidence>
<evidence type="ECO:0000313" key="1">
    <source>
        <dbReference type="EMBL" id="GGB22353.1"/>
    </source>
</evidence>
<protein>
    <submittedName>
        <fullName evidence="1">Uncharacterized protein</fullName>
    </submittedName>
</protein>
<sequence>MAKHRKPSWWVSKLHGEWWAYPADPTKRSGGQRLDGRFETNGEAMDYAHYMASMGVGL</sequence>
<gene>
    <name evidence="1" type="ORF">GCM10011489_08160</name>
</gene>